<organism evidence="2 3">
    <name type="scientific">Algibacter pectinivorans</name>
    <dbReference type="NCBI Taxonomy" id="870482"/>
    <lineage>
        <taxon>Bacteria</taxon>
        <taxon>Pseudomonadati</taxon>
        <taxon>Bacteroidota</taxon>
        <taxon>Flavobacteriia</taxon>
        <taxon>Flavobacteriales</taxon>
        <taxon>Flavobacteriaceae</taxon>
        <taxon>Algibacter</taxon>
    </lineage>
</organism>
<dbReference type="OrthoDB" id="1436593at2"/>
<name>A0A1I1NL08_9FLAO</name>
<evidence type="ECO:0000313" key="3">
    <source>
        <dbReference type="Proteomes" id="UP000199439"/>
    </source>
</evidence>
<evidence type="ECO:0000313" key="2">
    <source>
        <dbReference type="EMBL" id="SFC94430.1"/>
    </source>
</evidence>
<dbReference type="AlphaFoldDB" id="A0A1I1NL08"/>
<proteinExistence type="predicted"/>
<keyword evidence="3" id="KW-1185">Reference proteome</keyword>
<feature type="transmembrane region" description="Helical" evidence="1">
    <location>
        <begin position="6"/>
        <end position="25"/>
    </location>
</feature>
<accession>A0A1I1NL08</accession>
<keyword evidence="1" id="KW-1133">Transmembrane helix</keyword>
<dbReference type="Proteomes" id="UP000199439">
    <property type="component" value="Unassembled WGS sequence"/>
</dbReference>
<evidence type="ECO:0000256" key="1">
    <source>
        <dbReference type="SAM" id="Phobius"/>
    </source>
</evidence>
<dbReference type="RefSeq" id="WP_139205207.1">
    <property type="nucleotide sequence ID" value="NZ_FOMI01000002.1"/>
</dbReference>
<dbReference type="EMBL" id="FOMI01000002">
    <property type="protein sequence ID" value="SFC94430.1"/>
    <property type="molecule type" value="Genomic_DNA"/>
</dbReference>
<sequence>MKISFTLLAILVTLSVIIPFLIFVLKGLNTSIKKEVETITKQNNLKYGYKEVWNNKFIGITEDNTILTFIHLKAEDKQHENVALSEIKNCELVTNYKSDKNKMNQLIRLDLKLTYKLVNKKDLVINFFDTDEMYMENYEMNRVKNWKDLISNKLQHPEALKKAS</sequence>
<reference evidence="3" key="1">
    <citation type="submission" date="2016-10" db="EMBL/GenBank/DDBJ databases">
        <authorList>
            <person name="Varghese N."/>
            <person name="Submissions S."/>
        </authorList>
    </citation>
    <scope>NUCLEOTIDE SEQUENCE [LARGE SCALE GENOMIC DNA]</scope>
    <source>
        <strain evidence="3">DSM 25730</strain>
    </source>
</reference>
<gene>
    <name evidence="2" type="ORF">SAMN04487987_102128</name>
</gene>
<keyword evidence="1" id="KW-0812">Transmembrane</keyword>
<keyword evidence="1" id="KW-0472">Membrane</keyword>
<protein>
    <submittedName>
        <fullName evidence="2">Uncharacterized protein</fullName>
    </submittedName>
</protein>